<dbReference type="GO" id="GO:0019305">
    <property type="term" value="P:dTDP-rhamnose biosynthetic process"/>
    <property type="evidence" value="ECO:0007669"/>
    <property type="project" value="UniProtKB-UniRule"/>
</dbReference>
<evidence type="ECO:0000256" key="1">
    <source>
        <dbReference type="ARBA" id="ARBA00001298"/>
    </source>
</evidence>
<evidence type="ECO:0000256" key="5">
    <source>
        <dbReference type="PIRSR" id="PIRSR600888-1"/>
    </source>
</evidence>
<dbReference type="SUPFAM" id="SSF51182">
    <property type="entry name" value="RmlC-like cupins"/>
    <property type="match status" value="1"/>
</dbReference>
<dbReference type="GO" id="GO:0008830">
    <property type="term" value="F:dTDP-4-dehydrorhamnose 3,5-epimerase activity"/>
    <property type="evidence" value="ECO:0007669"/>
    <property type="project" value="UniProtKB-UniRule"/>
</dbReference>
<reference evidence="8" key="3">
    <citation type="journal article" date="2018" name="Genome Biol.">
        <title>SKESA: strategic k-mer extension for scrupulous assemblies.</title>
        <authorList>
            <person name="Souvorov A."/>
            <person name="Agarwala R."/>
            <person name="Lipman D.J."/>
        </authorList>
    </citation>
    <scope>NUCLEOTIDE SEQUENCE</scope>
    <source>
        <strain evidence="8">O50</strain>
    </source>
</reference>
<dbReference type="PANTHER" id="PTHR21047">
    <property type="entry name" value="DTDP-6-DEOXY-D-GLUCOSE-3,5 EPIMERASE"/>
    <property type="match status" value="1"/>
</dbReference>
<keyword evidence="7 8" id="KW-0413">Isomerase</keyword>
<reference evidence="10" key="1">
    <citation type="submission" date="2015-09" db="EMBL/GenBank/DDBJ databases">
        <title>Prevalence of NDMs in South Africa.</title>
        <authorList>
            <person name="Osei Sekyere J."/>
            <person name="Govinden U."/>
            <person name="Essack S."/>
            <person name="Haldorsen B."/>
            <person name="Samuelsen O."/>
            <person name="Aasnaes B."/>
            <person name="Sundsfjord A."/>
        </authorList>
    </citation>
    <scope>NUCLEOTIDE SEQUENCE [LARGE SCALE GENOMIC DNA]</scope>
    <source>
        <strain evidence="10">ST62:944112508</strain>
    </source>
</reference>
<dbReference type="EMBL" id="LJEB01000313">
    <property type="protein sequence ID" value="KPR46111.1"/>
    <property type="molecule type" value="Genomic_DNA"/>
</dbReference>
<comment type="pathway">
    <text evidence="7">Carbohydrate biosynthesis; dTDP-L-rhamnose biosynthesis.</text>
</comment>
<evidence type="ECO:0000313" key="8">
    <source>
        <dbReference type="EMBL" id="HAT3895841.1"/>
    </source>
</evidence>
<gene>
    <name evidence="8" type="primary">rfbC</name>
    <name evidence="9" type="ORF">AN672_28990</name>
    <name evidence="8" type="ORF">I9Y29_000217</name>
</gene>
<evidence type="ECO:0000313" key="10">
    <source>
        <dbReference type="Proteomes" id="UP000050520"/>
    </source>
</evidence>
<organism evidence="8">
    <name type="scientific">Citrobacter freundii</name>
    <dbReference type="NCBI Taxonomy" id="546"/>
    <lineage>
        <taxon>Bacteria</taxon>
        <taxon>Pseudomonadati</taxon>
        <taxon>Pseudomonadota</taxon>
        <taxon>Gammaproteobacteria</taxon>
        <taxon>Enterobacterales</taxon>
        <taxon>Enterobacteriaceae</taxon>
        <taxon>Citrobacter</taxon>
        <taxon>Citrobacter freundii complex</taxon>
    </lineage>
</organism>
<evidence type="ECO:0000256" key="6">
    <source>
        <dbReference type="PIRSR" id="PIRSR600888-3"/>
    </source>
</evidence>
<sequence length="175" mass="20235">MQIEQLSIEGLLLLKPTIFSDERGFFYETYHQDKFKNNGISLDFKQDNRSRSKFGVLRGLHFQINKPQGKLVTVTRGKVFDVAVDMRRNSPTYGDYVSVILSDENFHQFYIPPGFAHGFCVLSDEVDFQYKCTELYDPTDEGGIRWDDPQIAIDWPISEPILSNKDLKLPYLADL</sequence>
<dbReference type="Gene3D" id="2.60.120.10">
    <property type="entry name" value="Jelly Rolls"/>
    <property type="match status" value="1"/>
</dbReference>
<comment type="catalytic activity">
    <reaction evidence="1 7">
        <text>dTDP-4-dehydro-6-deoxy-alpha-D-glucose = dTDP-4-dehydro-beta-L-rhamnose</text>
        <dbReference type="Rhea" id="RHEA:16969"/>
        <dbReference type="ChEBI" id="CHEBI:57649"/>
        <dbReference type="ChEBI" id="CHEBI:62830"/>
        <dbReference type="EC" id="5.1.3.13"/>
    </reaction>
</comment>
<comment type="subunit">
    <text evidence="7">Homodimer.</text>
</comment>
<dbReference type="UniPathway" id="UPA00124"/>
<dbReference type="Pfam" id="PF00908">
    <property type="entry name" value="dTDP_sugar_isom"/>
    <property type="match status" value="1"/>
</dbReference>
<dbReference type="EC" id="5.1.3.13" evidence="3 7"/>
<dbReference type="InterPro" id="IPR011051">
    <property type="entry name" value="RmlC_Cupin_sf"/>
</dbReference>
<dbReference type="GO" id="GO:0000271">
    <property type="term" value="P:polysaccharide biosynthetic process"/>
    <property type="evidence" value="ECO:0007669"/>
    <property type="project" value="TreeGrafter"/>
</dbReference>
<dbReference type="PANTHER" id="PTHR21047:SF2">
    <property type="entry name" value="THYMIDINE DIPHOSPHO-4-KETO-RHAMNOSE 3,5-EPIMERASE"/>
    <property type="match status" value="1"/>
</dbReference>
<comment type="similarity">
    <text evidence="7">Belongs to the dTDP-4-dehydrorhamnose 3,5-epimerase family.</text>
</comment>
<dbReference type="EMBL" id="DACSXJ010000001">
    <property type="protein sequence ID" value="HAT3895841.1"/>
    <property type="molecule type" value="Genomic_DNA"/>
</dbReference>
<dbReference type="GO" id="GO:0005829">
    <property type="term" value="C:cytosol"/>
    <property type="evidence" value="ECO:0007669"/>
    <property type="project" value="TreeGrafter"/>
</dbReference>
<feature type="active site" description="Proton donor" evidence="5">
    <location>
        <position position="130"/>
    </location>
</feature>
<feature type="site" description="Participates in a stacking interaction with the thymidine ring of dTDP-4-oxo-6-deoxyglucose" evidence="6">
    <location>
        <position position="136"/>
    </location>
</feature>
<accession>A0A0P8HPD1</accession>
<evidence type="ECO:0000256" key="4">
    <source>
        <dbReference type="ARBA" id="ARBA00019595"/>
    </source>
</evidence>
<comment type="function">
    <text evidence="2 7">Catalyzes the epimerization of the C3' and C5'positions of dTDP-6-deoxy-D-xylo-4-hexulose, forming dTDP-6-deoxy-L-lyxo-4-hexulose.</text>
</comment>
<dbReference type="Proteomes" id="UP000855471">
    <property type="component" value="Unassembled WGS sequence"/>
</dbReference>
<dbReference type="InterPro" id="IPR014710">
    <property type="entry name" value="RmlC-like_jellyroll"/>
</dbReference>
<evidence type="ECO:0000256" key="3">
    <source>
        <dbReference type="ARBA" id="ARBA00012098"/>
    </source>
</evidence>
<dbReference type="Proteomes" id="UP000050520">
    <property type="component" value="Unassembled WGS sequence"/>
</dbReference>
<dbReference type="InterPro" id="IPR000888">
    <property type="entry name" value="RmlC-like"/>
</dbReference>
<dbReference type="CDD" id="cd00438">
    <property type="entry name" value="cupin_RmlC"/>
    <property type="match status" value="1"/>
</dbReference>
<dbReference type="AlphaFoldDB" id="A0A0P8HPD1"/>
<protein>
    <recommendedName>
        <fullName evidence="4 7">dTDP-4-dehydrorhamnose 3,5-epimerase</fullName>
        <ecNumber evidence="3 7">5.1.3.13</ecNumber>
    </recommendedName>
    <alternativeName>
        <fullName evidence="7">Thymidine diphospho-4-keto-rhamnose 3,5-epimerase</fullName>
    </alternativeName>
</protein>
<evidence type="ECO:0000256" key="7">
    <source>
        <dbReference type="RuleBase" id="RU364069"/>
    </source>
</evidence>
<dbReference type="NCBIfam" id="TIGR01221">
    <property type="entry name" value="rmlC"/>
    <property type="match status" value="1"/>
</dbReference>
<proteinExistence type="inferred from homology"/>
<evidence type="ECO:0000313" key="9">
    <source>
        <dbReference type="EMBL" id="KPR46111.1"/>
    </source>
</evidence>
<comment type="caution">
    <text evidence="8">The sequence shown here is derived from an EMBL/GenBank/DDBJ whole genome shotgun (WGS) entry which is preliminary data.</text>
</comment>
<reference evidence="8" key="4">
    <citation type="submission" date="2020-09" db="EMBL/GenBank/DDBJ databases">
        <authorList>
            <consortium name="NCBI Pathogen Detection Project"/>
        </authorList>
    </citation>
    <scope>NUCLEOTIDE SEQUENCE</scope>
    <source>
        <strain evidence="8">O50</strain>
    </source>
</reference>
<name>A0A0P8HPD1_CITFR</name>
<reference evidence="9 10" key="2">
    <citation type="journal article" date="2017" name="PLoS ONE">
        <title>Genomic and phenotypic characterisation of fluoroquinolone resistance mechanisms in Enterobacteriaceae in Durban, South Africa.</title>
        <authorList>
            <person name="Osei Sekyere J."/>
            <person name="Amoako D.G."/>
        </authorList>
    </citation>
    <scope>NUCLEOTIDE SEQUENCE [LARGE SCALE GENOMIC DNA]</scope>
    <source>
        <strain evidence="9 10">ST62:944112508</strain>
    </source>
</reference>
<feature type="active site" description="Proton acceptor" evidence="5">
    <location>
        <position position="61"/>
    </location>
</feature>
<evidence type="ECO:0000256" key="2">
    <source>
        <dbReference type="ARBA" id="ARBA00001997"/>
    </source>
</evidence>
<dbReference type="RefSeq" id="WP_057065012.1">
    <property type="nucleotide sequence ID" value="NZ_CABDWZ010000001.1"/>
</dbReference>